<sequence length="234" mass="26892">MLVALKNLDVRMSRYAPSRRQFQLGTRGRPWPGSVEHVPSTFPVDSRLTSSLTAIRWLSRRLLQAFRETYIIGGEIIHVRSARDGDNSFAFRSPQEWNRNIRVIKIGGPPRLSRQLRPANSVFLLNSAILHVSRVGCLASFRNRNANVCTRRRRRRRCVPTRREKREKREIGSTEGEEGGHRAQDRRKREKVNRGKDPSSLSLSVHAYTRHARALSIDAIHAMTSERIPGRLND</sequence>
<reference evidence="2 3" key="1">
    <citation type="journal article" date="2019" name="Philos. Trans. R. Soc. Lond., B, Biol. Sci.">
        <title>Ant behaviour and brain gene expression of defending hosts depend on the ecological success of the intruding social parasite.</title>
        <authorList>
            <person name="Kaur R."/>
            <person name="Stoldt M."/>
            <person name="Jongepier E."/>
            <person name="Feldmeyer B."/>
            <person name="Menzel F."/>
            <person name="Bornberg-Bauer E."/>
            <person name="Foitzik S."/>
        </authorList>
    </citation>
    <scope>NUCLEOTIDE SEQUENCE [LARGE SCALE GENOMIC DNA]</scope>
    <source>
        <tissue evidence="2">Whole body</tissue>
    </source>
</reference>
<gene>
    <name evidence="2" type="ORF">DBV15_01832</name>
</gene>
<comment type="caution">
    <text evidence="2">The sequence shown here is derived from an EMBL/GenBank/DDBJ whole genome shotgun (WGS) entry which is preliminary data.</text>
</comment>
<evidence type="ECO:0000256" key="1">
    <source>
        <dbReference type="SAM" id="MobiDB-lite"/>
    </source>
</evidence>
<keyword evidence="3" id="KW-1185">Reference proteome</keyword>
<dbReference type="Proteomes" id="UP000310200">
    <property type="component" value="Unassembled WGS sequence"/>
</dbReference>
<dbReference type="EMBL" id="QBLH01000889">
    <property type="protein sequence ID" value="TGZ53848.1"/>
    <property type="molecule type" value="Genomic_DNA"/>
</dbReference>
<accession>A0A4S2L073</accession>
<name>A0A4S2L073_9HYME</name>
<feature type="compositionally biased region" description="Basic and acidic residues" evidence="1">
    <location>
        <begin position="161"/>
        <end position="183"/>
    </location>
</feature>
<evidence type="ECO:0000313" key="2">
    <source>
        <dbReference type="EMBL" id="TGZ53848.1"/>
    </source>
</evidence>
<organism evidence="2 3">
    <name type="scientific">Temnothorax longispinosus</name>
    <dbReference type="NCBI Taxonomy" id="300112"/>
    <lineage>
        <taxon>Eukaryota</taxon>
        <taxon>Metazoa</taxon>
        <taxon>Ecdysozoa</taxon>
        <taxon>Arthropoda</taxon>
        <taxon>Hexapoda</taxon>
        <taxon>Insecta</taxon>
        <taxon>Pterygota</taxon>
        <taxon>Neoptera</taxon>
        <taxon>Endopterygota</taxon>
        <taxon>Hymenoptera</taxon>
        <taxon>Apocrita</taxon>
        <taxon>Aculeata</taxon>
        <taxon>Formicoidea</taxon>
        <taxon>Formicidae</taxon>
        <taxon>Myrmicinae</taxon>
        <taxon>Temnothorax</taxon>
    </lineage>
</organism>
<dbReference type="AlphaFoldDB" id="A0A4S2L073"/>
<proteinExistence type="predicted"/>
<feature type="region of interest" description="Disordered" evidence="1">
    <location>
        <begin position="157"/>
        <end position="205"/>
    </location>
</feature>
<protein>
    <submittedName>
        <fullName evidence="2">Uncharacterized protein</fullName>
    </submittedName>
</protein>
<evidence type="ECO:0000313" key="3">
    <source>
        <dbReference type="Proteomes" id="UP000310200"/>
    </source>
</evidence>